<evidence type="ECO:0000313" key="2">
    <source>
        <dbReference type="Proteomes" id="UP000654370"/>
    </source>
</evidence>
<protein>
    <submittedName>
        <fullName evidence="1">Uncharacterized protein</fullName>
    </submittedName>
</protein>
<name>A0A8H7PSD3_MORIS</name>
<comment type="caution">
    <text evidence="1">The sequence shown here is derived from an EMBL/GenBank/DDBJ whole genome shotgun (WGS) entry which is preliminary data.</text>
</comment>
<evidence type="ECO:0000313" key="1">
    <source>
        <dbReference type="EMBL" id="KAG2178890.1"/>
    </source>
</evidence>
<dbReference type="AlphaFoldDB" id="A0A8H7PSD3"/>
<proteinExistence type="predicted"/>
<accession>A0A8H7PSD3</accession>
<reference evidence="1" key="1">
    <citation type="submission" date="2020-12" db="EMBL/GenBank/DDBJ databases">
        <title>Metabolic potential, ecology and presence of endohyphal bacteria is reflected in genomic diversity of Mucoromycotina.</title>
        <authorList>
            <person name="Muszewska A."/>
            <person name="Okrasinska A."/>
            <person name="Steczkiewicz K."/>
            <person name="Drgas O."/>
            <person name="Orlowska M."/>
            <person name="Perlinska-Lenart U."/>
            <person name="Aleksandrzak-Piekarczyk T."/>
            <person name="Szatraj K."/>
            <person name="Zielenkiewicz U."/>
            <person name="Pilsyk S."/>
            <person name="Malc E."/>
            <person name="Mieczkowski P."/>
            <person name="Kruszewska J.S."/>
            <person name="Biernat P."/>
            <person name="Pawlowska J."/>
        </authorList>
    </citation>
    <scope>NUCLEOTIDE SEQUENCE</scope>
    <source>
        <strain evidence="1">WA0000067209</strain>
    </source>
</reference>
<organism evidence="1 2">
    <name type="scientific">Mortierella isabellina</name>
    <name type="common">Filamentous fungus</name>
    <name type="synonym">Umbelopsis isabellina</name>
    <dbReference type="NCBI Taxonomy" id="91625"/>
    <lineage>
        <taxon>Eukaryota</taxon>
        <taxon>Fungi</taxon>
        <taxon>Fungi incertae sedis</taxon>
        <taxon>Mucoromycota</taxon>
        <taxon>Mucoromycotina</taxon>
        <taxon>Umbelopsidomycetes</taxon>
        <taxon>Umbelopsidales</taxon>
        <taxon>Umbelopsidaceae</taxon>
        <taxon>Umbelopsis</taxon>
    </lineage>
</organism>
<dbReference type="EMBL" id="JAEPQZ010000007">
    <property type="protein sequence ID" value="KAG2178890.1"/>
    <property type="molecule type" value="Genomic_DNA"/>
</dbReference>
<dbReference type="Proteomes" id="UP000654370">
    <property type="component" value="Unassembled WGS sequence"/>
</dbReference>
<gene>
    <name evidence="1" type="ORF">INT43_001736</name>
</gene>
<dbReference type="OrthoDB" id="2393060at2759"/>
<keyword evidence="2" id="KW-1185">Reference proteome</keyword>
<sequence>MVDRKKALKLKHLLLHKDPAMHQTLPEMKNPHPLVISPPILSPTRTSSLNYLLSPTTIYPSKSISTHMNSVSPRPVVRTREADNASAAANALNDTRSRRRYSFSGGKVKMYNSPHVPLHRDVDREKARKMRELEDRIVGRRQSTVKLTLTPRSAV</sequence>